<keyword evidence="2" id="KW-1185">Reference proteome</keyword>
<dbReference type="InParanoid" id="A0A0C3AAS5"/>
<organism evidence="1 2">
    <name type="scientific">Scleroderma citrinum Foug A</name>
    <dbReference type="NCBI Taxonomy" id="1036808"/>
    <lineage>
        <taxon>Eukaryota</taxon>
        <taxon>Fungi</taxon>
        <taxon>Dikarya</taxon>
        <taxon>Basidiomycota</taxon>
        <taxon>Agaricomycotina</taxon>
        <taxon>Agaricomycetes</taxon>
        <taxon>Agaricomycetidae</taxon>
        <taxon>Boletales</taxon>
        <taxon>Sclerodermatineae</taxon>
        <taxon>Sclerodermataceae</taxon>
        <taxon>Scleroderma</taxon>
    </lineage>
</organism>
<gene>
    <name evidence="1" type="ORF">SCLCIDRAFT_174555</name>
</gene>
<protein>
    <submittedName>
        <fullName evidence="1">Uncharacterized protein</fullName>
    </submittedName>
</protein>
<proteinExistence type="predicted"/>
<evidence type="ECO:0000313" key="2">
    <source>
        <dbReference type="Proteomes" id="UP000053989"/>
    </source>
</evidence>
<accession>A0A0C3AAS5</accession>
<reference evidence="2" key="2">
    <citation type="submission" date="2015-01" db="EMBL/GenBank/DDBJ databases">
        <title>Evolutionary Origins and Diversification of the Mycorrhizal Mutualists.</title>
        <authorList>
            <consortium name="DOE Joint Genome Institute"/>
            <consortium name="Mycorrhizal Genomics Consortium"/>
            <person name="Kohler A."/>
            <person name="Kuo A."/>
            <person name="Nagy L.G."/>
            <person name="Floudas D."/>
            <person name="Copeland A."/>
            <person name="Barry K.W."/>
            <person name="Cichocki N."/>
            <person name="Veneault-Fourrey C."/>
            <person name="LaButti K."/>
            <person name="Lindquist E.A."/>
            <person name="Lipzen A."/>
            <person name="Lundell T."/>
            <person name="Morin E."/>
            <person name="Murat C."/>
            <person name="Riley R."/>
            <person name="Ohm R."/>
            <person name="Sun H."/>
            <person name="Tunlid A."/>
            <person name="Henrissat B."/>
            <person name="Grigoriev I.V."/>
            <person name="Hibbett D.S."/>
            <person name="Martin F."/>
        </authorList>
    </citation>
    <scope>NUCLEOTIDE SEQUENCE [LARGE SCALE GENOMIC DNA]</scope>
    <source>
        <strain evidence="2">Foug A</strain>
    </source>
</reference>
<sequence>MNNLLSLQTMAGKAAESTQEVAEYYASPTSVSPAPRASSEDIMIEPIIATPSSNSLSTYGSSNPISISHCTRGDPAPLGSTCALAWTGLYPPHPFFLSLSPTRRPAYPMGVVLFVLI</sequence>
<evidence type="ECO:0000313" key="1">
    <source>
        <dbReference type="EMBL" id="KIM70883.1"/>
    </source>
</evidence>
<name>A0A0C3AAS5_9AGAM</name>
<dbReference type="Proteomes" id="UP000053989">
    <property type="component" value="Unassembled WGS sequence"/>
</dbReference>
<dbReference type="AlphaFoldDB" id="A0A0C3AAS5"/>
<dbReference type="HOGENOM" id="CLU_2086190_0_0_1"/>
<reference evidence="1 2" key="1">
    <citation type="submission" date="2014-04" db="EMBL/GenBank/DDBJ databases">
        <authorList>
            <consortium name="DOE Joint Genome Institute"/>
            <person name="Kuo A."/>
            <person name="Kohler A."/>
            <person name="Nagy L.G."/>
            <person name="Floudas D."/>
            <person name="Copeland A."/>
            <person name="Barry K.W."/>
            <person name="Cichocki N."/>
            <person name="Veneault-Fourrey C."/>
            <person name="LaButti K."/>
            <person name="Lindquist E.A."/>
            <person name="Lipzen A."/>
            <person name="Lundell T."/>
            <person name="Morin E."/>
            <person name="Murat C."/>
            <person name="Sun H."/>
            <person name="Tunlid A."/>
            <person name="Henrissat B."/>
            <person name="Grigoriev I.V."/>
            <person name="Hibbett D.S."/>
            <person name="Martin F."/>
            <person name="Nordberg H.P."/>
            <person name="Cantor M.N."/>
            <person name="Hua S.X."/>
        </authorList>
    </citation>
    <scope>NUCLEOTIDE SEQUENCE [LARGE SCALE GENOMIC DNA]</scope>
    <source>
        <strain evidence="1 2">Foug A</strain>
    </source>
</reference>
<dbReference type="EMBL" id="KN822004">
    <property type="protein sequence ID" value="KIM70883.1"/>
    <property type="molecule type" value="Genomic_DNA"/>
</dbReference>